<dbReference type="InterPro" id="IPR036852">
    <property type="entry name" value="Peptidase_S8/S53_dom_sf"/>
</dbReference>
<protein>
    <submittedName>
        <fullName evidence="9">S8 family peptidase</fullName>
    </submittedName>
</protein>
<dbReference type="InterPro" id="IPR010259">
    <property type="entry name" value="S8pro/Inhibitor_I9"/>
</dbReference>
<feature type="domain" description="P/Homo B" evidence="8">
    <location>
        <begin position="408"/>
        <end position="526"/>
    </location>
</feature>
<dbReference type="InterPro" id="IPR050131">
    <property type="entry name" value="Peptidase_S8_subtilisin-like"/>
</dbReference>
<dbReference type="PRINTS" id="PR00723">
    <property type="entry name" value="SUBTILISIN"/>
</dbReference>
<dbReference type="Pfam" id="PF05922">
    <property type="entry name" value="Inhibitor_I9"/>
    <property type="match status" value="1"/>
</dbReference>
<evidence type="ECO:0000256" key="1">
    <source>
        <dbReference type="ARBA" id="ARBA00011073"/>
    </source>
</evidence>
<dbReference type="Proteomes" id="UP000268652">
    <property type="component" value="Unassembled WGS sequence"/>
</dbReference>
<dbReference type="PANTHER" id="PTHR43806:SF11">
    <property type="entry name" value="CEREVISIN-RELATED"/>
    <property type="match status" value="1"/>
</dbReference>
<dbReference type="OrthoDB" id="9798386at2"/>
<organism evidence="9 12">
    <name type="scientific">Streptomyces radicis</name>
    <dbReference type="NCBI Taxonomy" id="1750517"/>
    <lineage>
        <taxon>Bacteria</taxon>
        <taxon>Bacillati</taxon>
        <taxon>Actinomycetota</taxon>
        <taxon>Actinomycetes</taxon>
        <taxon>Kitasatosporales</taxon>
        <taxon>Streptomycetaceae</taxon>
        <taxon>Streptomyces</taxon>
    </lineage>
</organism>
<comment type="caution">
    <text evidence="9">The sequence shown here is derived from an EMBL/GenBank/DDBJ whole genome shotgun (WGS) entry which is preliminary data.</text>
</comment>
<keyword evidence="4 5" id="KW-0720">Serine protease</keyword>
<dbReference type="InterPro" id="IPR037045">
    <property type="entry name" value="S8pro/Inhibitor_I9_sf"/>
</dbReference>
<dbReference type="FunFam" id="3.40.50.200:FF:000014">
    <property type="entry name" value="Proteinase K"/>
    <property type="match status" value="1"/>
</dbReference>
<reference evidence="11 12" key="1">
    <citation type="submission" date="2018-09" db="EMBL/GenBank/DDBJ databases">
        <title>Streptomyces sp. nov. DS1-2, an endophytic actinomycete isolated from roots of Dendrobium scabrilingue.</title>
        <authorList>
            <person name="Kuncharoen N."/>
            <person name="Kudo T."/>
            <person name="Ohkuma M."/>
            <person name="Yuki M."/>
            <person name="Tanasupawat S."/>
        </authorList>
    </citation>
    <scope>NUCLEOTIDE SEQUENCE [LARGE SCALE GENOMIC DNA]</scope>
    <source>
        <strain evidence="9 12">AZ1-7</strain>
        <strain evidence="10 11">DS1-2</strain>
    </source>
</reference>
<evidence type="ECO:0000313" key="12">
    <source>
        <dbReference type="Proteomes" id="UP000275024"/>
    </source>
</evidence>
<feature type="chain" id="PRO_5017298223" evidence="7">
    <location>
        <begin position="35"/>
        <end position="526"/>
    </location>
</feature>
<dbReference type="GO" id="GO:0006508">
    <property type="term" value="P:proteolysis"/>
    <property type="evidence" value="ECO:0007669"/>
    <property type="project" value="UniProtKB-KW"/>
</dbReference>
<evidence type="ECO:0000259" key="8">
    <source>
        <dbReference type="PROSITE" id="PS51829"/>
    </source>
</evidence>
<feature type="signal peptide" evidence="7">
    <location>
        <begin position="1"/>
        <end position="34"/>
    </location>
</feature>
<keyword evidence="2 5" id="KW-0645">Protease</keyword>
<comment type="similarity">
    <text evidence="1 5 6">Belongs to the peptidase S8 family.</text>
</comment>
<dbReference type="PANTHER" id="PTHR43806">
    <property type="entry name" value="PEPTIDASE S8"/>
    <property type="match status" value="1"/>
</dbReference>
<feature type="active site" description="Charge relay system" evidence="5">
    <location>
        <position position="167"/>
    </location>
</feature>
<dbReference type="InterPro" id="IPR002884">
    <property type="entry name" value="P_dom"/>
</dbReference>
<evidence type="ECO:0000313" key="10">
    <source>
        <dbReference type="EMBL" id="RKN22726.1"/>
    </source>
</evidence>
<evidence type="ECO:0000256" key="4">
    <source>
        <dbReference type="ARBA" id="ARBA00022825"/>
    </source>
</evidence>
<proteinExistence type="inferred from homology"/>
<dbReference type="Pfam" id="PF01483">
    <property type="entry name" value="P_proprotein"/>
    <property type="match status" value="1"/>
</dbReference>
<keyword evidence="3 5" id="KW-0378">Hydrolase</keyword>
<evidence type="ECO:0000313" key="9">
    <source>
        <dbReference type="EMBL" id="RKN09083.1"/>
    </source>
</evidence>
<dbReference type="PROSITE" id="PS00138">
    <property type="entry name" value="SUBTILASE_SER"/>
    <property type="match status" value="1"/>
</dbReference>
<dbReference type="EMBL" id="RBDX01000009">
    <property type="protein sequence ID" value="RKN09083.1"/>
    <property type="molecule type" value="Genomic_DNA"/>
</dbReference>
<evidence type="ECO:0000313" key="11">
    <source>
        <dbReference type="Proteomes" id="UP000268652"/>
    </source>
</evidence>
<dbReference type="PROSITE" id="PS51829">
    <property type="entry name" value="P_HOMO_B"/>
    <property type="match status" value="1"/>
</dbReference>
<dbReference type="Gene3D" id="2.60.120.260">
    <property type="entry name" value="Galactose-binding domain-like"/>
    <property type="match status" value="1"/>
</dbReference>
<keyword evidence="11" id="KW-1185">Reference proteome</keyword>
<dbReference type="Pfam" id="PF00082">
    <property type="entry name" value="Peptidase_S8"/>
    <property type="match status" value="1"/>
</dbReference>
<name>A0A3A9W9Q0_9ACTN</name>
<keyword evidence="7" id="KW-0732">Signal</keyword>
<dbReference type="PROSITE" id="PS00137">
    <property type="entry name" value="SUBTILASE_HIS"/>
    <property type="match status" value="1"/>
</dbReference>
<dbReference type="CDD" id="cd04077">
    <property type="entry name" value="Peptidases_S8_PCSK9_ProteinaseK_like"/>
    <property type="match status" value="1"/>
</dbReference>
<dbReference type="RefSeq" id="WP_120697387.1">
    <property type="nucleotide sequence ID" value="NZ_RBDX01000009.1"/>
</dbReference>
<dbReference type="EMBL" id="RBDY01000009">
    <property type="protein sequence ID" value="RKN22726.1"/>
    <property type="molecule type" value="Genomic_DNA"/>
</dbReference>
<evidence type="ECO:0000256" key="5">
    <source>
        <dbReference type="PROSITE-ProRule" id="PRU01240"/>
    </source>
</evidence>
<evidence type="ECO:0000256" key="7">
    <source>
        <dbReference type="SAM" id="SignalP"/>
    </source>
</evidence>
<dbReference type="PROSITE" id="PS51892">
    <property type="entry name" value="SUBTILASE"/>
    <property type="match status" value="1"/>
</dbReference>
<evidence type="ECO:0000256" key="3">
    <source>
        <dbReference type="ARBA" id="ARBA00022801"/>
    </source>
</evidence>
<dbReference type="GO" id="GO:0004252">
    <property type="term" value="F:serine-type endopeptidase activity"/>
    <property type="evidence" value="ECO:0007669"/>
    <property type="project" value="UniProtKB-UniRule"/>
</dbReference>
<feature type="active site" description="Charge relay system" evidence="5">
    <location>
        <position position="198"/>
    </location>
</feature>
<dbReference type="SUPFAM" id="SSF54897">
    <property type="entry name" value="Protease propeptides/inhibitors"/>
    <property type="match status" value="1"/>
</dbReference>
<dbReference type="InterPro" id="IPR000209">
    <property type="entry name" value="Peptidase_S8/S53_dom"/>
</dbReference>
<evidence type="ECO:0000256" key="2">
    <source>
        <dbReference type="ARBA" id="ARBA00022670"/>
    </source>
</evidence>
<dbReference type="Proteomes" id="UP000275024">
    <property type="component" value="Unassembled WGS sequence"/>
</dbReference>
<dbReference type="InterPro" id="IPR022398">
    <property type="entry name" value="Peptidase_S8_His-AS"/>
</dbReference>
<dbReference type="AlphaFoldDB" id="A0A3A9W9Q0"/>
<accession>A0A3A9W9Q0</accession>
<dbReference type="InterPro" id="IPR008979">
    <property type="entry name" value="Galactose-bd-like_sf"/>
</dbReference>
<dbReference type="SUPFAM" id="SSF52743">
    <property type="entry name" value="Subtilisin-like"/>
    <property type="match status" value="1"/>
</dbReference>
<dbReference type="SUPFAM" id="SSF49785">
    <property type="entry name" value="Galactose-binding domain-like"/>
    <property type="match status" value="1"/>
</dbReference>
<evidence type="ECO:0000256" key="6">
    <source>
        <dbReference type="RuleBase" id="RU003355"/>
    </source>
</evidence>
<dbReference type="GO" id="GO:0005615">
    <property type="term" value="C:extracellular space"/>
    <property type="evidence" value="ECO:0007669"/>
    <property type="project" value="TreeGrafter"/>
</dbReference>
<gene>
    <name evidence="10" type="ORF">D7318_14310</name>
    <name evidence="9" type="ORF">D7319_14245</name>
</gene>
<dbReference type="InterPro" id="IPR023827">
    <property type="entry name" value="Peptidase_S8_Asp-AS"/>
</dbReference>
<dbReference type="PROSITE" id="PS00136">
    <property type="entry name" value="SUBTILASE_ASP"/>
    <property type="match status" value="1"/>
</dbReference>
<feature type="active site" description="Charge relay system" evidence="5">
    <location>
        <position position="351"/>
    </location>
</feature>
<dbReference type="Gene3D" id="3.30.70.80">
    <property type="entry name" value="Peptidase S8 propeptide/proteinase inhibitor I9"/>
    <property type="match status" value="1"/>
</dbReference>
<sequence>MAVMRTSGRRRISATVATVGLLGLGIAAAIPAAAAPSGAEEAQGVIANAGAEGTIPGSYIVVLEDGVSASSATAESLAVEHGAKVTTVYEHVLNGFAAELTEAEAFELAADPAVRLVSQNQTFTTTAVQPGPPSWGLDRIDQPDLPLDDSYTYPDTAGEGVTAYIVDTGIHYTHEDFEGRARFGWDSFGGDGSDGHGHGTHVAGTVGGESYGVAKEVELVAVKVLNDGGSGSTETVVDGLDYVAADADGPAVANLSLGGPADPVLDAAAQNTIASGVTLAVAAGNSYGADANNYSPARVPEAITVASSTITDGVSSFSNLGSRVDIFGPGSNITSAWNTSDTAENTISGTSMASPHVAGAVALFLEANPAATPAEVTDALVGDAVWNRLSGVPGSTVNALVHTGGQGGAPEPPDGPRFESDAVVPITDLTTSESTLDVTGAGVLDGAFIAELSIQHTYIGDLSIDLTAPDGTSWTLHDRSGGSTDDIEGSYYLNGAGIDADGTWTLTVTDNANIDEGQLNSWALQF</sequence>
<dbReference type="InterPro" id="IPR034193">
    <property type="entry name" value="PCSK9_ProteinaseK-like"/>
</dbReference>
<dbReference type="InterPro" id="IPR015500">
    <property type="entry name" value="Peptidase_S8_subtilisin-rel"/>
</dbReference>
<dbReference type="Gene3D" id="3.40.50.200">
    <property type="entry name" value="Peptidase S8/S53 domain"/>
    <property type="match status" value="1"/>
</dbReference>
<dbReference type="InterPro" id="IPR023828">
    <property type="entry name" value="Peptidase_S8_Ser-AS"/>
</dbReference>